<keyword evidence="1" id="KW-0418">Kinase</keyword>
<dbReference type="SMART" id="SM00220">
    <property type="entry name" value="S_TKc"/>
    <property type="match status" value="1"/>
</dbReference>
<accession>A0A485LSV5</accession>
<dbReference type="PANTHER" id="PTHR44329:SF214">
    <property type="entry name" value="PROTEIN KINASE DOMAIN-CONTAINING PROTEIN"/>
    <property type="match status" value="1"/>
</dbReference>
<dbReference type="InterPro" id="IPR017441">
    <property type="entry name" value="Protein_kinase_ATP_BS"/>
</dbReference>
<dbReference type="InterPro" id="IPR000719">
    <property type="entry name" value="Prot_kinase_dom"/>
</dbReference>
<dbReference type="Gene3D" id="3.80.10.10">
    <property type="entry name" value="Ribonuclease Inhibitor"/>
    <property type="match status" value="1"/>
</dbReference>
<organism evidence="8 9">
    <name type="scientific">Aphanomyces stellatus</name>
    <dbReference type="NCBI Taxonomy" id="120398"/>
    <lineage>
        <taxon>Eukaryota</taxon>
        <taxon>Sar</taxon>
        <taxon>Stramenopiles</taxon>
        <taxon>Oomycota</taxon>
        <taxon>Saprolegniomycetes</taxon>
        <taxon>Saprolegniales</taxon>
        <taxon>Verrucalvaceae</taxon>
        <taxon>Aphanomyces</taxon>
    </lineage>
</organism>
<keyword evidence="5" id="KW-1133">Transmembrane helix</keyword>
<dbReference type="PANTHER" id="PTHR44329">
    <property type="entry name" value="SERINE/THREONINE-PROTEIN KINASE TNNI3K-RELATED"/>
    <property type="match status" value="1"/>
</dbReference>
<dbReference type="EMBL" id="VJMH01007451">
    <property type="protein sequence ID" value="KAF0683118.1"/>
    <property type="molecule type" value="Genomic_DNA"/>
</dbReference>
<dbReference type="GO" id="GO:0004674">
    <property type="term" value="F:protein serine/threonine kinase activity"/>
    <property type="evidence" value="ECO:0007669"/>
    <property type="project" value="UniProtKB-KW"/>
</dbReference>
<dbReference type="InterPro" id="IPR001245">
    <property type="entry name" value="Ser-Thr/Tyr_kinase_cat_dom"/>
</dbReference>
<keyword evidence="1" id="KW-0723">Serine/threonine-protein kinase</keyword>
<gene>
    <name evidence="8" type="primary">Aste57867_24806</name>
    <name evidence="7" type="ORF">As57867_024728</name>
    <name evidence="8" type="ORF">ASTE57867_24806</name>
</gene>
<dbReference type="Pfam" id="PF07714">
    <property type="entry name" value="PK_Tyr_Ser-Thr"/>
    <property type="match status" value="1"/>
</dbReference>
<proteinExistence type="predicted"/>
<dbReference type="SUPFAM" id="SSF52058">
    <property type="entry name" value="L domain-like"/>
    <property type="match status" value="1"/>
</dbReference>
<keyword evidence="3 4" id="KW-0067">ATP-binding</keyword>
<dbReference type="PROSITE" id="PS00107">
    <property type="entry name" value="PROTEIN_KINASE_ATP"/>
    <property type="match status" value="1"/>
</dbReference>
<dbReference type="InterPro" id="IPR051681">
    <property type="entry name" value="Ser/Thr_Kinases-Pseudokinases"/>
</dbReference>
<keyword evidence="9" id="KW-1185">Reference proteome</keyword>
<keyword evidence="1" id="KW-0808">Transferase</keyword>
<evidence type="ECO:0000256" key="3">
    <source>
        <dbReference type="ARBA" id="ARBA00022840"/>
    </source>
</evidence>
<dbReference type="PROSITE" id="PS50011">
    <property type="entry name" value="PROTEIN_KINASE_DOM"/>
    <property type="match status" value="1"/>
</dbReference>
<dbReference type="GO" id="GO:0005524">
    <property type="term" value="F:ATP binding"/>
    <property type="evidence" value="ECO:0007669"/>
    <property type="project" value="UniProtKB-UniRule"/>
</dbReference>
<reference evidence="8 9" key="1">
    <citation type="submission" date="2019-03" db="EMBL/GenBank/DDBJ databases">
        <authorList>
            <person name="Gaulin E."/>
            <person name="Dumas B."/>
        </authorList>
    </citation>
    <scope>NUCLEOTIDE SEQUENCE [LARGE SCALE GENOMIC DNA]</scope>
    <source>
        <strain evidence="8">CBS 568.67</strain>
    </source>
</reference>
<dbReference type="AlphaFoldDB" id="A0A485LSV5"/>
<dbReference type="EMBL" id="CAADRA010007477">
    <property type="protein sequence ID" value="VFU01441.1"/>
    <property type="molecule type" value="Genomic_DNA"/>
</dbReference>
<evidence type="ECO:0000313" key="9">
    <source>
        <dbReference type="Proteomes" id="UP000332933"/>
    </source>
</evidence>
<dbReference type="SUPFAM" id="SSF56112">
    <property type="entry name" value="Protein kinase-like (PK-like)"/>
    <property type="match status" value="1"/>
</dbReference>
<evidence type="ECO:0000256" key="2">
    <source>
        <dbReference type="ARBA" id="ARBA00022741"/>
    </source>
</evidence>
<dbReference type="OrthoDB" id="6154741at2759"/>
<evidence type="ECO:0000259" key="6">
    <source>
        <dbReference type="PROSITE" id="PS50011"/>
    </source>
</evidence>
<evidence type="ECO:0000313" key="7">
    <source>
        <dbReference type="EMBL" id="KAF0683118.1"/>
    </source>
</evidence>
<evidence type="ECO:0000256" key="1">
    <source>
        <dbReference type="ARBA" id="ARBA00022527"/>
    </source>
</evidence>
<feature type="transmembrane region" description="Helical" evidence="5">
    <location>
        <begin position="419"/>
        <end position="439"/>
    </location>
</feature>
<dbReference type="InterPro" id="IPR011009">
    <property type="entry name" value="Kinase-like_dom_sf"/>
</dbReference>
<dbReference type="Gene3D" id="1.10.510.10">
    <property type="entry name" value="Transferase(Phosphotransferase) domain 1"/>
    <property type="match status" value="2"/>
</dbReference>
<reference evidence="7" key="2">
    <citation type="submission" date="2019-06" db="EMBL/GenBank/DDBJ databases">
        <title>Genomics analysis of Aphanomyces spp. identifies a new class of oomycete effector associated with host adaptation.</title>
        <authorList>
            <person name="Gaulin E."/>
        </authorList>
    </citation>
    <scope>NUCLEOTIDE SEQUENCE</scope>
    <source>
        <strain evidence="7">CBS 578.67</strain>
    </source>
</reference>
<dbReference type="InterPro" id="IPR008271">
    <property type="entry name" value="Ser/Thr_kinase_AS"/>
</dbReference>
<protein>
    <submittedName>
        <fullName evidence="8">Aste57867_24806 protein</fullName>
    </submittedName>
</protein>
<name>A0A485LSV5_9STRA</name>
<feature type="binding site" evidence="4">
    <location>
        <position position="519"/>
    </location>
    <ligand>
        <name>ATP</name>
        <dbReference type="ChEBI" id="CHEBI:30616"/>
    </ligand>
</feature>
<keyword evidence="5" id="KW-0812">Transmembrane</keyword>
<dbReference type="Proteomes" id="UP000332933">
    <property type="component" value="Unassembled WGS sequence"/>
</dbReference>
<keyword evidence="5" id="KW-0472">Membrane</keyword>
<sequence length="817" mass="89802">MKLAPLVNINVVSLAGSSMTQGPQIPPDGVDTTILSTFLGKPSGLPPLPRVNQTTFTNDCSDTNITTPPGWSSCPGIDMSATVSCVRFPDGSVGRGVNCQTNVIKDGGPTVAFRCGYIVENIDGNVVTKTAIFPNITIDYLDQLPSQPVASYVFDKCGIKKLNINLSRTMTGDLINAQIMELTRNSITSIDGIKFPSRLVSLNLSSNGIETIGTVDAGTLIHLILSNNAIKSLEGATFPTSVQDLDLAGNHIRDLKDAKFPPGLQNLSLNSNLMTSLASAPQNLQRLEASYMQLKNFDLPYLSNLVVLSLINSNLTEIYANFPPTLRYLFLHGNDITAFYANVSQFELLSQNVTSSCAVFDWPQDSCRTLFSTTFTNATCQGHLRTEMLYGMYPVCIIENTTTPTLTPTVQSSNNTTTVLAVGITGIVVLLAAALLAHWTKLKHRRKWYNDQHGGPFHKFEEQTQVVANDIRTDDAIVALRIPANRIDRGVELGRGGYGVVYLATVKYAGKKTRQVAMKRLLPEKAHSVADMEAFMDEIRLSVSLCHPNIVEFVGVAWTTLSNVSLLTEYMSMGDVWSLLEDDRDRQAIRWNIDPAIHMDLDGASLLWNTSPDIPLLECGLVNPHCQLSKFSILSNVVDALVYLHSLPMPIIHRDVKARNILVNDALHVKLTDFGTSRERVLDFTMTSEIGTIPWVAPEVLKGVRYSEKADIYSIGVLISELDTVEVPYSNLKTIVPNMDNVHVQVAKTKIMMMVVAGELRPCVTQECPDVIYDITRRCVAYNPDDRPSAAKLQQWLRQIRGGLQDVALGDQTPSDV</sequence>
<evidence type="ECO:0000313" key="8">
    <source>
        <dbReference type="EMBL" id="VFU01441.1"/>
    </source>
</evidence>
<dbReference type="InterPro" id="IPR032675">
    <property type="entry name" value="LRR_dom_sf"/>
</dbReference>
<keyword evidence="2 4" id="KW-0547">Nucleotide-binding</keyword>
<evidence type="ECO:0000256" key="5">
    <source>
        <dbReference type="SAM" id="Phobius"/>
    </source>
</evidence>
<feature type="domain" description="Protein kinase" evidence="6">
    <location>
        <begin position="487"/>
        <end position="797"/>
    </location>
</feature>
<evidence type="ECO:0000256" key="4">
    <source>
        <dbReference type="PROSITE-ProRule" id="PRU10141"/>
    </source>
</evidence>
<dbReference type="PROSITE" id="PS00108">
    <property type="entry name" value="PROTEIN_KINASE_ST"/>
    <property type="match status" value="1"/>
</dbReference>